<dbReference type="Proteomes" id="UP000631114">
    <property type="component" value="Unassembled WGS sequence"/>
</dbReference>
<dbReference type="GO" id="GO:0004523">
    <property type="term" value="F:RNA-DNA hybrid ribonuclease activity"/>
    <property type="evidence" value="ECO:0007669"/>
    <property type="project" value="InterPro"/>
</dbReference>
<dbReference type="AlphaFoldDB" id="A0A835GTC2"/>
<evidence type="ECO:0000313" key="3">
    <source>
        <dbReference type="EMBL" id="KAF9586904.1"/>
    </source>
</evidence>
<dbReference type="GO" id="GO:0008270">
    <property type="term" value="F:zinc ion binding"/>
    <property type="evidence" value="ECO:0007669"/>
    <property type="project" value="UniProtKB-UniRule"/>
</dbReference>
<dbReference type="Gene3D" id="3.30.420.10">
    <property type="entry name" value="Ribonuclease H-like superfamily/Ribonuclease H"/>
    <property type="match status" value="1"/>
</dbReference>
<keyword evidence="1" id="KW-0863">Zinc-finger</keyword>
<keyword evidence="1" id="KW-0862">Zinc</keyword>
<dbReference type="InterPro" id="IPR007529">
    <property type="entry name" value="Znf_HIT"/>
</dbReference>
<dbReference type="PANTHER" id="PTHR47723:SF19">
    <property type="entry name" value="POLYNUCLEOTIDYL TRANSFERASE, RIBONUCLEASE H-LIKE SUPERFAMILY PROTEIN"/>
    <property type="match status" value="1"/>
</dbReference>
<dbReference type="PANTHER" id="PTHR47723">
    <property type="entry name" value="OS05G0353850 PROTEIN"/>
    <property type="match status" value="1"/>
</dbReference>
<name>A0A835GTC2_9MAGN</name>
<dbReference type="SUPFAM" id="SSF53098">
    <property type="entry name" value="Ribonuclease H-like"/>
    <property type="match status" value="1"/>
</dbReference>
<reference evidence="3 4" key="1">
    <citation type="submission" date="2020-10" db="EMBL/GenBank/DDBJ databases">
        <title>The Coptis chinensis genome and diversification of protoberbering-type alkaloids.</title>
        <authorList>
            <person name="Wang B."/>
            <person name="Shu S."/>
            <person name="Song C."/>
            <person name="Liu Y."/>
        </authorList>
    </citation>
    <scope>NUCLEOTIDE SEQUENCE [LARGE SCALE GENOMIC DNA]</scope>
    <source>
        <strain evidence="3">HL-2020</strain>
        <tissue evidence="3">Leaf</tissue>
    </source>
</reference>
<evidence type="ECO:0000313" key="4">
    <source>
        <dbReference type="Proteomes" id="UP000631114"/>
    </source>
</evidence>
<dbReference type="CDD" id="cd06222">
    <property type="entry name" value="RNase_H_like"/>
    <property type="match status" value="1"/>
</dbReference>
<dbReference type="InterPro" id="IPR002156">
    <property type="entry name" value="RNaseH_domain"/>
</dbReference>
<dbReference type="InterPro" id="IPR036397">
    <property type="entry name" value="RNaseH_sf"/>
</dbReference>
<dbReference type="InterPro" id="IPR044730">
    <property type="entry name" value="RNase_H-like_dom_plant"/>
</dbReference>
<proteinExistence type="predicted"/>
<dbReference type="OrthoDB" id="18412at2759"/>
<dbReference type="EMBL" id="JADFTS010000064">
    <property type="protein sequence ID" value="KAF9586904.1"/>
    <property type="molecule type" value="Genomic_DNA"/>
</dbReference>
<dbReference type="Pfam" id="PF13456">
    <property type="entry name" value="RVT_3"/>
    <property type="match status" value="1"/>
</dbReference>
<evidence type="ECO:0000259" key="2">
    <source>
        <dbReference type="PROSITE" id="PS51083"/>
    </source>
</evidence>
<dbReference type="InterPro" id="IPR012337">
    <property type="entry name" value="RNaseH-like_sf"/>
</dbReference>
<dbReference type="InterPro" id="IPR053151">
    <property type="entry name" value="RNase_H-like"/>
</dbReference>
<feature type="domain" description="HIT-type" evidence="2">
    <location>
        <begin position="6"/>
        <end position="39"/>
    </location>
</feature>
<keyword evidence="1" id="KW-0479">Metal-binding</keyword>
<dbReference type="CDD" id="cd23024">
    <property type="entry name" value="zf-HIT_ZNHIT2-3"/>
    <property type="match status" value="1"/>
</dbReference>
<dbReference type="Pfam" id="PF04438">
    <property type="entry name" value="zf-HIT"/>
    <property type="match status" value="1"/>
</dbReference>
<protein>
    <recommendedName>
        <fullName evidence="2">HIT-type domain-containing protein</fullName>
    </recommendedName>
</protein>
<dbReference type="PROSITE" id="PS51083">
    <property type="entry name" value="ZF_HIT"/>
    <property type="match status" value="1"/>
</dbReference>
<gene>
    <name evidence="3" type="ORF">IFM89_039881</name>
</gene>
<comment type="caution">
    <text evidence="3">The sequence shown here is derived from an EMBL/GenBank/DDBJ whole genome shotgun (WGS) entry which is preliminary data.</text>
</comment>
<dbReference type="GO" id="GO:0003676">
    <property type="term" value="F:nucleic acid binding"/>
    <property type="evidence" value="ECO:0007669"/>
    <property type="project" value="InterPro"/>
</dbReference>
<dbReference type="Gene3D" id="3.30.60.190">
    <property type="match status" value="1"/>
</dbReference>
<organism evidence="3 4">
    <name type="scientific">Coptis chinensis</name>
    <dbReference type="NCBI Taxonomy" id="261450"/>
    <lineage>
        <taxon>Eukaryota</taxon>
        <taxon>Viridiplantae</taxon>
        <taxon>Streptophyta</taxon>
        <taxon>Embryophyta</taxon>
        <taxon>Tracheophyta</taxon>
        <taxon>Spermatophyta</taxon>
        <taxon>Magnoliopsida</taxon>
        <taxon>Ranunculales</taxon>
        <taxon>Ranunculaceae</taxon>
        <taxon>Coptidoideae</taxon>
        <taxon>Coptis</taxon>
    </lineage>
</organism>
<dbReference type="SUPFAM" id="SSF144232">
    <property type="entry name" value="HIT/MYND zinc finger-like"/>
    <property type="match status" value="1"/>
</dbReference>
<accession>A0A835GTC2</accession>
<keyword evidence="4" id="KW-1185">Reference proteome</keyword>
<evidence type="ECO:0000256" key="1">
    <source>
        <dbReference type="PROSITE-ProRule" id="PRU00453"/>
    </source>
</evidence>
<sequence>MGPRKCEVCKETQSKYKCPTCFTPYCSLPCFKKHKEIPCEKPVPFEEKKPSPTSLPEKVLRVDEPGHLLQNNRLESIVICQNRELDKVMELEGFHKFTEKARQRVGHSGGLWLLWDPNITVNIMYYDSWIIHAELNGVSGLECGWLKLNTNGSALDCPGPPEPGGVLRNEYGGFIYGFATPFKRANAILMECYALRMGLLVANKLELDRIIIEVDSYFLHKVIIGEKEESPSSVIALIEDIKQLLKGFRHTRMVWNYREANCVADTFARHASTQAASDDWMTNPIPHQDNIPEVIQPLLNEFSSFWWSHPPAFVLSSIRADVQGICTERLISK</sequence>